<accession>A0ABS5C4J6</accession>
<reference evidence="2 3" key="1">
    <citation type="submission" date="2021-04" db="EMBL/GenBank/DDBJ databases">
        <authorList>
            <person name="Ivanova A."/>
        </authorList>
    </citation>
    <scope>NUCLEOTIDE SEQUENCE [LARGE SCALE GENOMIC DNA]</scope>
    <source>
        <strain evidence="2 3">G18</strain>
    </source>
</reference>
<evidence type="ECO:0000313" key="3">
    <source>
        <dbReference type="Proteomes" id="UP000676565"/>
    </source>
</evidence>
<dbReference type="EMBL" id="JAGKQQ010000002">
    <property type="protein sequence ID" value="MBP3960880.1"/>
    <property type="molecule type" value="Genomic_DNA"/>
</dbReference>
<dbReference type="Proteomes" id="UP000676565">
    <property type="component" value="Unassembled WGS sequence"/>
</dbReference>
<feature type="region of interest" description="Disordered" evidence="1">
    <location>
        <begin position="223"/>
        <end position="245"/>
    </location>
</feature>
<gene>
    <name evidence="2" type="ORF">J8F10_37135</name>
</gene>
<evidence type="ECO:0008006" key="4">
    <source>
        <dbReference type="Google" id="ProtNLM"/>
    </source>
</evidence>
<protein>
    <recommendedName>
        <fullName evidence="4">Magnesium transporter MgtE intracellular domain-containing protein</fullName>
    </recommendedName>
</protein>
<feature type="region of interest" description="Disordered" evidence="1">
    <location>
        <begin position="29"/>
        <end position="79"/>
    </location>
</feature>
<dbReference type="RefSeq" id="WP_210663346.1">
    <property type="nucleotide sequence ID" value="NZ_JAGKQQ010000002.1"/>
</dbReference>
<evidence type="ECO:0000313" key="2">
    <source>
        <dbReference type="EMBL" id="MBP3960880.1"/>
    </source>
</evidence>
<feature type="compositionally biased region" description="Basic and acidic residues" evidence="1">
    <location>
        <begin position="34"/>
        <end position="44"/>
    </location>
</feature>
<organism evidence="2 3">
    <name type="scientific">Gemmata palustris</name>
    <dbReference type="NCBI Taxonomy" id="2822762"/>
    <lineage>
        <taxon>Bacteria</taxon>
        <taxon>Pseudomonadati</taxon>
        <taxon>Planctomycetota</taxon>
        <taxon>Planctomycetia</taxon>
        <taxon>Gemmatales</taxon>
        <taxon>Gemmataceae</taxon>
        <taxon>Gemmata</taxon>
    </lineage>
</organism>
<name>A0ABS5C4J6_9BACT</name>
<evidence type="ECO:0000256" key="1">
    <source>
        <dbReference type="SAM" id="MobiDB-lite"/>
    </source>
</evidence>
<keyword evidence="3" id="KW-1185">Reference proteome</keyword>
<proteinExistence type="predicted"/>
<sequence>MKNLLFLGVIALLLFSLSAALSLWLNQSRQQQETADKDKPEKPALKPGPTGDNPKDPPAEPKPISKLPPSATGPDVTSLDQQAKLERKALQISLILQDVQAQREATDALLRQVTTELKTAAKSPEPDPKLTDDLKKRQAEDRANEIKNYEKLAAVYDAMTPEGAAPILKQMAESGTGKMEQAAQILVRMKERNTARLMEALNDAPLAAQLMDKVRQLKALNAANATPGLAPAPTAGGATPGRPTP</sequence>
<comment type="caution">
    <text evidence="2">The sequence shown here is derived from an EMBL/GenBank/DDBJ whole genome shotgun (WGS) entry which is preliminary data.</text>
</comment>